<dbReference type="InterPro" id="IPR016032">
    <property type="entry name" value="Sig_transdc_resp-reg_C-effctor"/>
</dbReference>
<accession>A0AB39L239</accession>
<evidence type="ECO:0000313" key="2">
    <source>
        <dbReference type="EMBL" id="XDP44880.1"/>
    </source>
</evidence>
<dbReference type="PROSITE" id="PS00622">
    <property type="entry name" value="HTH_LUXR_1"/>
    <property type="match status" value="1"/>
</dbReference>
<gene>
    <name evidence="2" type="ORF">AB5L97_16660</name>
</gene>
<dbReference type="Gene3D" id="1.25.40.10">
    <property type="entry name" value="Tetratricopeptide repeat domain"/>
    <property type="match status" value="1"/>
</dbReference>
<dbReference type="InterPro" id="IPR058852">
    <property type="entry name" value="HTH_77"/>
</dbReference>
<dbReference type="Gene3D" id="3.40.50.300">
    <property type="entry name" value="P-loop containing nucleotide triphosphate hydrolases"/>
    <property type="match status" value="1"/>
</dbReference>
<dbReference type="PROSITE" id="PS50043">
    <property type="entry name" value="HTH_LUXR_2"/>
    <property type="match status" value="1"/>
</dbReference>
<proteinExistence type="predicted"/>
<dbReference type="KEGG" id="spue:AB5L97_16660"/>
<evidence type="ECO:0000259" key="1">
    <source>
        <dbReference type="PROSITE" id="PS50043"/>
    </source>
</evidence>
<organism evidence="2">
    <name type="scientific">Sinomonas puerhi</name>
    <dbReference type="NCBI Taxonomy" id="3238584"/>
    <lineage>
        <taxon>Bacteria</taxon>
        <taxon>Bacillati</taxon>
        <taxon>Actinomycetota</taxon>
        <taxon>Actinomycetes</taxon>
        <taxon>Micrococcales</taxon>
        <taxon>Micrococcaceae</taxon>
        <taxon>Sinomonas</taxon>
    </lineage>
</organism>
<dbReference type="AlphaFoldDB" id="A0AB39L239"/>
<dbReference type="PANTHER" id="PTHR47691">
    <property type="entry name" value="REGULATOR-RELATED"/>
    <property type="match status" value="1"/>
</dbReference>
<dbReference type="RefSeq" id="WP_369045490.1">
    <property type="nucleotide sequence ID" value="NZ_CP163302.1"/>
</dbReference>
<dbReference type="InterPro" id="IPR049945">
    <property type="entry name" value="AAA_22"/>
</dbReference>
<feature type="domain" description="HTH luxR-type" evidence="1">
    <location>
        <begin position="671"/>
        <end position="736"/>
    </location>
</feature>
<dbReference type="GO" id="GO:0006355">
    <property type="term" value="P:regulation of DNA-templated transcription"/>
    <property type="evidence" value="ECO:0007669"/>
    <property type="project" value="InterPro"/>
</dbReference>
<dbReference type="SMART" id="SM00421">
    <property type="entry name" value="HTH_LUXR"/>
    <property type="match status" value="1"/>
</dbReference>
<dbReference type="InterPro" id="IPR036388">
    <property type="entry name" value="WH-like_DNA-bd_sf"/>
</dbReference>
<reference evidence="2" key="1">
    <citation type="submission" date="2024-07" db="EMBL/GenBank/DDBJ databases">
        <authorList>
            <person name="fu j."/>
        </authorList>
    </citation>
    <scope>NUCLEOTIDE SEQUENCE</scope>
    <source>
        <strain evidence="2">P10A9</strain>
    </source>
</reference>
<dbReference type="SUPFAM" id="SSF52540">
    <property type="entry name" value="P-loop containing nucleoside triphosphate hydrolases"/>
    <property type="match status" value="1"/>
</dbReference>
<dbReference type="CDD" id="cd06170">
    <property type="entry name" value="LuxR_C_like"/>
    <property type="match status" value="1"/>
</dbReference>
<dbReference type="Pfam" id="PF25872">
    <property type="entry name" value="HTH_77"/>
    <property type="match status" value="1"/>
</dbReference>
<dbReference type="Pfam" id="PF13401">
    <property type="entry name" value="AAA_22"/>
    <property type="match status" value="1"/>
</dbReference>
<dbReference type="SUPFAM" id="SSF46894">
    <property type="entry name" value="C-terminal effector domain of the bipartite response regulators"/>
    <property type="match status" value="1"/>
</dbReference>
<dbReference type="InterPro" id="IPR027417">
    <property type="entry name" value="P-loop_NTPase"/>
</dbReference>
<dbReference type="EMBL" id="CP163302">
    <property type="protein sequence ID" value="XDP44880.1"/>
    <property type="molecule type" value="Genomic_DNA"/>
</dbReference>
<dbReference type="InterPro" id="IPR011990">
    <property type="entry name" value="TPR-like_helical_dom_sf"/>
</dbReference>
<dbReference type="Pfam" id="PF00196">
    <property type="entry name" value="GerE"/>
    <property type="match status" value="1"/>
</dbReference>
<dbReference type="PRINTS" id="PR00038">
    <property type="entry name" value="HTHLUXR"/>
</dbReference>
<name>A0AB39L239_9MICC</name>
<dbReference type="PANTHER" id="PTHR47691:SF3">
    <property type="entry name" value="HTH-TYPE TRANSCRIPTIONAL REGULATOR RV0890C-RELATED"/>
    <property type="match status" value="1"/>
</dbReference>
<sequence length="741" mass="77599">MDVGAPPEAPEVPIVGRLPAPASSFIGRTAELAAVAEARSLSRLVTITGPGGAGKTRLAIEAVRSDAAARTVFVDLTRITDGGSVGLAVANAAGIRAARRTSALGSILWWLDADGEALLVLDNAEHVLAETAALVVALLEGAATCRILLTSRQPLRVAGERVVPVGPMLDDEAASLFWERALAVRAALPVTPASRAAAAELCERLDRLPLALELAAARMAVLTPAEMLPMLDRRFEPLASGPPTAPARHRSLRACIASSVEALNGRQREVFEACSVFASPFDARAAAAVVDASLTDLEDLVSRSLLQSETDPEGRTTFRLLESPREFAREGLDASGMVSATRRRHLAWMVAEFGGAQYPTIAESSRFATPSFRLPELRAALDYASEADPASGLALMASSRDLWFRVAQDEGLLRVRALLDRYPRADAVRGGGLVTAALLHNANQQTDLAHAASREALTIFEPNTLGAAMSHYLGAVSCFLSGDVHGAIDSGTAAVEAFTAVGDDPGRGRAMSTRGTAFVIGGRPAEAVPALLEALEVSESAGDGWSQGQILTYLGIAESDLHRDSSARAYLAGAVEHFSRVGDISLLGIALARLAAIEVRRNPLGAVRAAASAARREGAGGRYHVITLGDIDAVRSAAEREAGAEAVAAAWREGERLSMADAAAALRAHDGGRSPSALTPRELEVAELVRRGHTNGSIARRLGVSERTVENHVAHATAKLGVRNRAALAAWAAERDHATGG</sequence>
<dbReference type="Gene3D" id="1.10.10.10">
    <property type="entry name" value="Winged helix-like DNA-binding domain superfamily/Winged helix DNA-binding domain"/>
    <property type="match status" value="1"/>
</dbReference>
<dbReference type="GO" id="GO:0016887">
    <property type="term" value="F:ATP hydrolysis activity"/>
    <property type="evidence" value="ECO:0007669"/>
    <property type="project" value="InterPro"/>
</dbReference>
<protein>
    <submittedName>
        <fullName evidence="2">LuxR C-terminal-related transcriptional regulator</fullName>
    </submittedName>
</protein>
<dbReference type="GO" id="GO:0003677">
    <property type="term" value="F:DNA binding"/>
    <property type="evidence" value="ECO:0007669"/>
    <property type="project" value="InterPro"/>
</dbReference>
<dbReference type="SUPFAM" id="SSF48452">
    <property type="entry name" value="TPR-like"/>
    <property type="match status" value="1"/>
</dbReference>
<dbReference type="InterPro" id="IPR000792">
    <property type="entry name" value="Tscrpt_reg_LuxR_C"/>
</dbReference>